<dbReference type="GO" id="GO:0016788">
    <property type="term" value="F:hydrolase activity, acting on ester bonds"/>
    <property type="evidence" value="ECO:0007669"/>
    <property type="project" value="InterPro"/>
</dbReference>
<evidence type="ECO:0000313" key="3">
    <source>
        <dbReference type="EMBL" id="KAJ0979385.1"/>
    </source>
</evidence>
<dbReference type="SUPFAM" id="SSF52266">
    <property type="entry name" value="SGNH hydrolase"/>
    <property type="match status" value="1"/>
</dbReference>
<dbReference type="InterPro" id="IPR001087">
    <property type="entry name" value="GDSL"/>
</dbReference>
<evidence type="ECO:0000256" key="2">
    <source>
        <dbReference type="SAM" id="SignalP"/>
    </source>
</evidence>
<dbReference type="Gene3D" id="3.40.50.1110">
    <property type="entry name" value="SGNH hydrolase"/>
    <property type="match status" value="1"/>
</dbReference>
<evidence type="ECO:0000256" key="1">
    <source>
        <dbReference type="ARBA" id="ARBA00008668"/>
    </source>
</evidence>
<comment type="caution">
    <text evidence="3">The sequence shown here is derived from an EMBL/GenBank/DDBJ whole genome shotgun (WGS) entry which is preliminary data.</text>
</comment>
<dbReference type="CDD" id="cd01837">
    <property type="entry name" value="SGNH_plant_lipase_like"/>
    <property type="match status" value="1"/>
</dbReference>
<dbReference type="InterPro" id="IPR035669">
    <property type="entry name" value="SGNH_plant_lipase-like"/>
</dbReference>
<dbReference type="Proteomes" id="UP001085076">
    <property type="component" value="Miscellaneous, Linkage group lg03"/>
</dbReference>
<dbReference type="PANTHER" id="PTHR45642">
    <property type="entry name" value="GDSL ESTERASE/LIPASE EXL3"/>
    <property type="match status" value="1"/>
</dbReference>
<proteinExistence type="inferred from homology"/>
<sequence length="365" mass="40097">MKTQNTITFSILLLTLLSLCDSFHARPFSTKSSNPFNISAIFAFGDSTLDSGNNNRLLTLVRADHAPYGQNFPGGVATGRFSNGKLLTDFLASGMQLKDSLPAYLSGYVSPRDSATGMCFASAGSGIDDLTSQSSNVASMGRQIDYFNDYVRGLNVALGKETVDQLIHDALFVIGSGSNDMIMNYYMFPVRKMTYNLTQYHDFLQSKLSSHIQQLYNMGARKFTVAGLPPIGCIPLQITTHINSMPGRPRTCVDEQNEDAMKYNTKLLATLGNLQSSLTGSLIVYADIYDPLMDMINNPKNYGFTETTLGCCGTGLMEMGPLCSKPLPNCPDPSKYMFWDSVHPSEAAYEALAKQFMQLLPIIFH</sequence>
<dbReference type="Pfam" id="PF00657">
    <property type="entry name" value="Lipase_GDSL"/>
    <property type="match status" value="1"/>
</dbReference>
<name>A0A9D5CT41_9LILI</name>
<reference evidence="3" key="1">
    <citation type="submission" date="2021-03" db="EMBL/GenBank/DDBJ databases">
        <authorList>
            <person name="Li Z."/>
            <person name="Yang C."/>
        </authorList>
    </citation>
    <scope>NUCLEOTIDE SEQUENCE</scope>
    <source>
        <strain evidence="3">Dzin_1.0</strain>
        <tissue evidence="3">Leaf</tissue>
    </source>
</reference>
<dbReference type="InterPro" id="IPR050592">
    <property type="entry name" value="GDSL_lipolytic_enzyme"/>
</dbReference>
<feature type="signal peptide" evidence="2">
    <location>
        <begin position="1"/>
        <end position="25"/>
    </location>
</feature>
<dbReference type="OrthoDB" id="1600564at2759"/>
<reference evidence="3" key="2">
    <citation type="journal article" date="2022" name="Hortic Res">
        <title>The genome of Dioscorea zingiberensis sheds light on the biosynthesis, origin and evolution of the medicinally important diosgenin saponins.</title>
        <authorList>
            <person name="Li Y."/>
            <person name="Tan C."/>
            <person name="Li Z."/>
            <person name="Guo J."/>
            <person name="Li S."/>
            <person name="Chen X."/>
            <person name="Wang C."/>
            <person name="Dai X."/>
            <person name="Yang H."/>
            <person name="Song W."/>
            <person name="Hou L."/>
            <person name="Xu J."/>
            <person name="Tong Z."/>
            <person name="Xu A."/>
            <person name="Yuan X."/>
            <person name="Wang W."/>
            <person name="Yang Q."/>
            <person name="Chen L."/>
            <person name="Sun Z."/>
            <person name="Wang K."/>
            <person name="Pan B."/>
            <person name="Chen J."/>
            <person name="Bao Y."/>
            <person name="Liu F."/>
            <person name="Qi X."/>
            <person name="Gang D.R."/>
            <person name="Wen J."/>
            <person name="Li J."/>
        </authorList>
    </citation>
    <scope>NUCLEOTIDE SEQUENCE</scope>
    <source>
        <strain evidence="3">Dzin_1.0</strain>
    </source>
</reference>
<keyword evidence="2" id="KW-0732">Signal</keyword>
<dbReference type="FunFam" id="3.40.50.1110:FF:000003">
    <property type="entry name" value="GDSL esterase/lipase APG"/>
    <property type="match status" value="1"/>
</dbReference>
<protein>
    <recommendedName>
        <fullName evidence="5">GDSL esterase/lipase</fullName>
    </recommendedName>
</protein>
<feature type="chain" id="PRO_5039038950" description="GDSL esterase/lipase" evidence="2">
    <location>
        <begin position="26"/>
        <end position="365"/>
    </location>
</feature>
<gene>
    <name evidence="3" type="ORF">J5N97_014859</name>
</gene>
<evidence type="ECO:0000313" key="4">
    <source>
        <dbReference type="Proteomes" id="UP001085076"/>
    </source>
</evidence>
<organism evidence="3 4">
    <name type="scientific">Dioscorea zingiberensis</name>
    <dbReference type="NCBI Taxonomy" id="325984"/>
    <lineage>
        <taxon>Eukaryota</taxon>
        <taxon>Viridiplantae</taxon>
        <taxon>Streptophyta</taxon>
        <taxon>Embryophyta</taxon>
        <taxon>Tracheophyta</taxon>
        <taxon>Spermatophyta</taxon>
        <taxon>Magnoliopsida</taxon>
        <taxon>Liliopsida</taxon>
        <taxon>Dioscoreales</taxon>
        <taxon>Dioscoreaceae</taxon>
        <taxon>Dioscorea</taxon>
    </lineage>
</organism>
<dbReference type="InterPro" id="IPR036514">
    <property type="entry name" value="SGNH_hydro_sf"/>
</dbReference>
<dbReference type="AlphaFoldDB" id="A0A9D5CT41"/>
<accession>A0A9D5CT41</accession>
<dbReference type="PANTHER" id="PTHR45642:SF145">
    <property type="entry name" value="OS05G0468500 PROTEIN"/>
    <property type="match status" value="1"/>
</dbReference>
<evidence type="ECO:0008006" key="5">
    <source>
        <dbReference type="Google" id="ProtNLM"/>
    </source>
</evidence>
<comment type="similarity">
    <text evidence="1">Belongs to the 'GDSL' lipolytic enzyme family.</text>
</comment>
<keyword evidence="4" id="KW-1185">Reference proteome</keyword>
<dbReference type="EMBL" id="JAGGNH010000003">
    <property type="protein sequence ID" value="KAJ0979385.1"/>
    <property type="molecule type" value="Genomic_DNA"/>
</dbReference>